<evidence type="ECO:0000256" key="6">
    <source>
        <dbReference type="ARBA" id="ARBA00023242"/>
    </source>
</evidence>
<evidence type="ECO:0000256" key="4">
    <source>
        <dbReference type="ARBA" id="ARBA00016009"/>
    </source>
</evidence>
<comment type="caution">
    <text evidence="9">The sequence shown here is derived from an EMBL/GenBank/DDBJ whole genome shotgun (WGS) entry which is preliminary data.</text>
</comment>
<evidence type="ECO:0000256" key="2">
    <source>
        <dbReference type="ARBA" id="ARBA00005546"/>
    </source>
</evidence>
<keyword evidence="5" id="KW-0819">tRNA processing</keyword>
<dbReference type="InterPro" id="IPR036504">
    <property type="entry name" value="CGI121/TPRKB_sf"/>
</dbReference>
<dbReference type="GO" id="GO:0000408">
    <property type="term" value="C:EKC/KEOPS complex"/>
    <property type="evidence" value="ECO:0007669"/>
    <property type="project" value="TreeGrafter"/>
</dbReference>
<evidence type="ECO:0000256" key="7">
    <source>
        <dbReference type="ARBA" id="ARBA00025043"/>
    </source>
</evidence>
<dbReference type="InterPro" id="IPR013926">
    <property type="entry name" value="CGI121/TPRKB"/>
</dbReference>
<dbReference type="AlphaFoldDB" id="A0A4C2E1E8"/>
<keyword evidence="10" id="KW-1185">Reference proteome</keyword>
<comment type="function">
    <text evidence="7">Component of the EKC/KEOPS complex that is required for the formation of a threonylcarbamoyl group on adenosine at position 37 (t(6)A37) in tRNAs that read codons beginning with adenine. The complex is probably involved in the transfer of the threonylcarbamoyl moiety of threonylcarbamoyl-AMP (TC-AMP) to the N6 group of A37. CGI121 acts as an allosteric effector that regulates the t(6)A activity of the complex. The EKC/KEOPS complex also promotes both telomere uncapping and telomere elongation. The complex is required for efficient recruitment of transcriptional coactivators. CGI121 is not required for tRNA modification.</text>
</comment>
<dbReference type="GO" id="GO:0002949">
    <property type="term" value="P:tRNA threonylcarbamoyladenosine modification"/>
    <property type="evidence" value="ECO:0007669"/>
    <property type="project" value="TreeGrafter"/>
</dbReference>
<comment type="similarity">
    <text evidence="2 8">Belongs to the CGI121/TPRKB family.</text>
</comment>
<dbReference type="OrthoDB" id="329139at2759"/>
<dbReference type="GO" id="GO:0005829">
    <property type="term" value="C:cytosol"/>
    <property type="evidence" value="ECO:0007669"/>
    <property type="project" value="TreeGrafter"/>
</dbReference>
<proteinExistence type="inferred from homology"/>
<evidence type="ECO:0000313" key="9">
    <source>
        <dbReference type="EMBL" id="GCE97925.1"/>
    </source>
</evidence>
<dbReference type="GO" id="GO:0005634">
    <property type="term" value="C:nucleus"/>
    <property type="evidence" value="ECO:0007669"/>
    <property type="project" value="UniProtKB-SubCell"/>
</dbReference>
<keyword evidence="6 8" id="KW-0539">Nucleus</keyword>
<dbReference type="EMBL" id="BIMX01000003">
    <property type="protein sequence ID" value="GCE97925.1"/>
    <property type="molecule type" value="Genomic_DNA"/>
</dbReference>
<evidence type="ECO:0000256" key="8">
    <source>
        <dbReference type="RuleBase" id="RU004398"/>
    </source>
</evidence>
<dbReference type="PANTHER" id="PTHR15840:SF10">
    <property type="entry name" value="EKC_KEOPS COMPLEX SUBUNIT TPRKB"/>
    <property type="match status" value="1"/>
</dbReference>
<reference evidence="9 10" key="1">
    <citation type="submission" date="2019-01" db="EMBL/GenBank/DDBJ databases">
        <title>Draft Genome Sequencing of Zygosaccharomyces mellis Ca-7.</title>
        <authorList>
            <person name="Shiwa Y."/>
            <person name="Kanesaki Y."/>
            <person name="Ishige T."/>
            <person name="Mura K."/>
            <person name="Hori T."/>
            <person name="Tamura T."/>
        </authorList>
    </citation>
    <scope>NUCLEOTIDE SEQUENCE [LARGE SCALE GENOMIC DNA]</scope>
    <source>
        <strain evidence="9 10">Ca-7</strain>
    </source>
</reference>
<dbReference type="Pfam" id="PF08617">
    <property type="entry name" value="CGI-121"/>
    <property type="match status" value="1"/>
</dbReference>
<dbReference type="PANTHER" id="PTHR15840">
    <property type="entry name" value="CGI-121 FAMILY MEMBER"/>
    <property type="match status" value="1"/>
</dbReference>
<dbReference type="Proteomes" id="UP000301737">
    <property type="component" value="Unassembled WGS sequence"/>
</dbReference>
<evidence type="ECO:0000313" key="10">
    <source>
        <dbReference type="Proteomes" id="UP000301737"/>
    </source>
</evidence>
<name>A0A4C2E1E8_9SACH</name>
<organism evidence="9 10">
    <name type="scientific">Zygosaccharomyces mellis</name>
    <dbReference type="NCBI Taxonomy" id="42258"/>
    <lineage>
        <taxon>Eukaryota</taxon>
        <taxon>Fungi</taxon>
        <taxon>Dikarya</taxon>
        <taxon>Ascomycota</taxon>
        <taxon>Saccharomycotina</taxon>
        <taxon>Saccharomycetes</taxon>
        <taxon>Saccharomycetales</taxon>
        <taxon>Saccharomycetaceae</taxon>
        <taxon>Zygosaccharomyces</taxon>
    </lineage>
</organism>
<protein>
    <recommendedName>
        <fullName evidence="4">EKC/KEOPS complex subunit CGI121</fullName>
    </recommendedName>
    <alternativeName>
        <fullName evidence="3">EKC/KEOPS complex subunit cgi121</fullName>
    </alternativeName>
</protein>
<gene>
    <name evidence="9" type="ORF">ZYGM_003957</name>
</gene>
<sequence length="117" mass="13169">MAVVSSLPQFPDIQISLTLFHNVLNANEIRSKVAELPYAIIDARSICSMEQVYAAIYRALVEFRYGKLKTKSLHSECLYSLSATSNIGEAYKNFGIKEDSQVLLVIQIVNKDQQDLQ</sequence>
<dbReference type="Gene3D" id="3.30.2380.10">
    <property type="entry name" value="CGI121/TPRKB"/>
    <property type="match status" value="1"/>
</dbReference>
<evidence type="ECO:0000256" key="1">
    <source>
        <dbReference type="ARBA" id="ARBA00004123"/>
    </source>
</evidence>
<accession>A0A4C2E1E8</accession>
<evidence type="ECO:0000256" key="5">
    <source>
        <dbReference type="ARBA" id="ARBA00022694"/>
    </source>
</evidence>
<comment type="subcellular location">
    <subcellularLocation>
        <location evidence="1">Nucleus</location>
    </subcellularLocation>
</comment>
<evidence type="ECO:0000256" key="3">
    <source>
        <dbReference type="ARBA" id="ARBA00015316"/>
    </source>
</evidence>
<dbReference type="SUPFAM" id="SSF143870">
    <property type="entry name" value="PF0523-like"/>
    <property type="match status" value="1"/>
</dbReference>